<dbReference type="PROSITE" id="PS50011">
    <property type="entry name" value="PROTEIN_KINASE_DOM"/>
    <property type="match status" value="1"/>
</dbReference>
<evidence type="ECO:0000313" key="2">
    <source>
        <dbReference type="EMBL" id="KAK8738296.1"/>
    </source>
</evidence>
<dbReference type="GO" id="GO:0005524">
    <property type="term" value="F:ATP binding"/>
    <property type="evidence" value="ECO:0007669"/>
    <property type="project" value="InterPro"/>
</dbReference>
<feature type="domain" description="Protein kinase" evidence="1">
    <location>
        <begin position="1"/>
        <end position="109"/>
    </location>
</feature>
<comment type="caution">
    <text evidence="2">The sequence shown here is derived from an EMBL/GenBank/DDBJ whole genome shotgun (WGS) entry which is preliminary data.</text>
</comment>
<evidence type="ECO:0000313" key="3">
    <source>
        <dbReference type="Proteomes" id="UP001445076"/>
    </source>
</evidence>
<accession>A0AAW0X1S8</accession>
<dbReference type="SUPFAM" id="SSF56112">
    <property type="entry name" value="Protein kinase-like (PK-like)"/>
    <property type="match status" value="1"/>
</dbReference>
<dbReference type="InterPro" id="IPR000719">
    <property type="entry name" value="Prot_kinase_dom"/>
</dbReference>
<sequence length="109" mass="12568">MHENNIIHGSVKQSNVIISTEQGVVETTLIDYSRCVDIGPEYQQEIEKDIKPLVKMFTSIFLTGKRKKEAMIIINTSLENHILSAYFMAEIIEDFLEQMKNEMTEEAED</sequence>
<name>A0AAW0X1S8_CHEQU</name>
<protein>
    <recommendedName>
        <fullName evidence="1">Protein kinase domain-containing protein</fullName>
    </recommendedName>
</protein>
<proteinExistence type="predicted"/>
<dbReference type="Proteomes" id="UP001445076">
    <property type="component" value="Unassembled WGS sequence"/>
</dbReference>
<dbReference type="GO" id="GO:0004672">
    <property type="term" value="F:protein kinase activity"/>
    <property type="evidence" value="ECO:0007669"/>
    <property type="project" value="InterPro"/>
</dbReference>
<dbReference type="AlphaFoldDB" id="A0AAW0X1S8"/>
<dbReference type="EMBL" id="JARKIK010000040">
    <property type="protein sequence ID" value="KAK8738296.1"/>
    <property type="molecule type" value="Genomic_DNA"/>
</dbReference>
<keyword evidence="3" id="KW-1185">Reference proteome</keyword>
<dbReference type="InterPro" id="IPR011009">
    <property type="entry name" value="Kinase-like_dom_sf"/>
</dbReference>
<evidence type="ECO:0000259" key="1">
    <source>
        <dbReference type="PROSITE" id="PS50011"/>
    </source>
</evidence>
<reference evidence="2 3" key="1">
    <citation type="journal article" date="2024" name="BMC Genomics">
        <title>Genome assembly of redclaw crayfish (Cherax quadricarinatus) provides insights into its immune adaptation and hypoxia tolerance.</title>
        <authorList>
            <person name="Liu Z."/>
            <person name="Zheng J."/>
            <person name="Li H."/>
            <person name="Fang K."/>
            <person name="Wang S."/>
            <person name="He J."/>
            <person name="Zhou D."/>
            <person name="Weng S."/>
            <person name="Chi M."/>
            <person name="Gu Z."/>
            <person name="He J."/>
            <person name="Li F."/>
            <person name="Wang M."/>
        </authorList>
    </citation>
    <scope>NUCLEOTIDE SEQUENCE [LARGE SCALE GENOMIC DNA]</scope>
    <source>
        <strain evidence="2">ZL_2023a</strain>
    </source>
</reference>
<organism evidence="2 3">
    <name type="scientific">Cherax quadricarinatus</name>
    <name type="common">Australian red claw crayfish</name>
    <dbReference type="NCBI Taxonomy" id="27406"/>
    <lineage>
        <taxon>Eukaryota</taxon>
        <taxon>Metazoa</taxon>
        <taxon>Ecdysozoa</taxon>
        <taxon>Arthropoda</taxon>
        <taxon>Crustacea</taxon>
        <taxon>Multicrustacea</taxon>
        <taxon>Malacostraca</taxon>
        <taxon>Eumalacostraca</taxon>
        <taxon>Eucarida</taxon>
        <taxon>Decapoda</taxon>
        <taxon>Pleocyemata</taxon>
        <taxon>Astacidea</taxon>
        <taxon>Parastacoidea</taxon>
        <taxon>Parastacidae</taxon>
        <taxon>Cherax</taxon>
    </lineage>
</organism>
<dbReference type="Pfam" id="PF06293">
    <property type="entry name" value="Kdo"/>
    <property type="match status" value="1"/>
</dbReference>
<gene>
    <name evidence="2" type="ORF">OTU49_004146</name>
</gene>
<dbReference type="Gene3D" id="1.10.510.10">
    <property type="entry name" value="Transferase(Phosphotransferase) domain 1"/>
    <property type="match status" value="1"/>
</dbReference>